<feature type="region of interest" description="Disordered" evidence="1">
    <location>
        <begin position="82"/>
        <end position="121"/>
    </location>
</feature>
<evidence type="ECO:0000256" key="1">
    <source>
        <dbReference type="SAM" id="MobiDB-lite"/>
    </source>
</evidence>
<dbReference type="AlphaFoldDB" id="A0A4V2SHH6"/>
<comment type="caution">
    <text evidence="3">The sequence shown here is derived from an EMBL/GenBank/DDBJ whole genome shotgun (WGS) entry which is preliminary data.</text>
</comment>
<proteinExistence type="predicted"/>
<dbReference type="EMBL" id="SLXD01000001">
    <property type="protein sequence ID" value="TCP05148.1"/>
    <property type="molecule type" value="Genomic_DNA"/>
</dbReference>
<sequence length="121" mass="13175">MRTTLALVLSMLVGGLAEAADVQRIWRCGPDGRVLQDRPCHGGETLAVRDQRPSAADEAAAREVARREAALAEQLRAERLAREQEAVPAPGGFVEPEKPAAQSVLKKTAKTKPRKKKARRD</sequence>
<reference evidence="3 4" key="1">
    <citation type="submission" date="2019-03" db="EMBL/GenBank/DDBJ databases">
        <title>Genomic Encyclopedia of Type Strains, Phase IV (KMG-IV): sequencing the most valuable type-strain genomes for metagenomic binning, comparative biology and taxonomic classification.</title>
        <authorList>
            <person name="Goeker M."/>
        </authorList>
    </citation>
    <scope>NUCLEOTIDE SEQUENCE [LARGE SCALE GENOMIC DNA]</scope>
    <source>
        <strain evidence="3 4">DSM 1709</strain>
    </source>
</reference>
<feature type="signal peptide" evidence="2">
    <location>
        <begin position="1"/>
        <end position="19"/>
    </location>
</feature>
<evidence type="ECO:0000313" key="3">
    <source>
        <dbReference type="EMBL" id="TCP05148.1"/>
    </source>
</evidence>
<accession>A0A4V2SHH6</accession>
<evidence type="ECO:0008006" key="5">
    <source>
        <dbReference type="Google" id="ProtNLM"/>
    </source>
</evidence>
<evidence type="ECO:0000313" key="4">
    <source>
        <dbReference type="Proteomes" id="UP000295106"/>
    </source>
</evidence>
<protein>
    <recommendedName>
        <fullName evidence="5">DUF4124 domain-containing protein</fullName>
    </recommendedName>
</protein>
<evidence type="ECO:0000256" key="2">
    <source>
        <dbReference type="SAM" id="SignalP"/>
    </source>
</evidence>
<dbReference type="GeneID" id="99686746"/>
<dbReference type="OrthoDB" id="9157552at2"/>
<name>A0A4V2SHH6_RUBGE</name>
<dbReference type="Proteomes" id="UP000295106">
    <property type="component" value="Unassembled WGS sequence"/>
</dbReference>
<feature type="compositionally biased region" description="Basic residues" evidence="1">
    <location>
        <begin position="107"/>
        <end position="121"/>
    </location>
</feature>
<dbReference type="RefSeq" id="WP_132644178.1">
    <property type="nucleotide sequence ID" value="NZ_CP181386.1"/>
</dbReference>
<organism evidence="3 4">
    <name type="scientific">Rubrivivax gelatinosus</name>
    <name type="common">Rhodocyclus gelatinosus</name>
    <name type="synonym">Rhodopseudomonas gelatinosa</name>
    <dbReference type="NCBI Taxonomy" id="28068"/>
    <lineage>
        <taxon>Bacteria</taxon>
        <taxon>Pseudomonadati</taxon>
        <taxon>Pseudomonadota</taxon>
        <taxon>Betaproteobacteria</taxon>
        <taxon>Burkholderiales</taxon>
        <taxon>Sphaerotilaceae</taxon>
        <taxon>Rubrivivax</taxon>
    </lineage>
</organism>
<feature type="chain" id="PRO_5020880324" description="DUF4124 domain-containing protein" evidence="2">
    <location>
        <begin position="20"/>
        <end position="121"/>
    </location>
</feature>
<keyword evidence="2" id="KW-0732">Signal</keyword>
<gene>
    <name evidence="3" type="ORF">EV684_10120</name>
</gene>